<keyword evidence="2" id="KW-1185">Reference proteome</keyword>
<proteinExistence type="predicted"/>
<evidence type="ECO:0000313" key="1">
    <source>
        <dbReference type="EMBL" id="MBU8545964.1"/>
    </source>
</evidence>
<dbReference type="RefSeq" id="WP_216877979.1">
    <property type="nucleotide sequence ID" value="NZ_JAERQM010000006.1"/>
</dbReference>
<evidence type="ECO:0000313" key="2">
    <source>
        <dbReference type="Proteomes" id="UP000689967"/>
    </source>
</evidence>
<accession>A0ABS6HB69</accession>
<name>A0ABS6HB69_9PROT</name>
<protein>
    <submittedName>
        <fullName evidence="1">Uncharacterized protein</fullName>
    </submittedName>
</protein>
<comment type="caution">
    <text evidence="1">The sequence shown here is derived from an EMBL/GenBank/DDBJ whole genome shotgun (WGS) entry which is preliminary data.</text>
</comment>
<sequence>MFGRLILVFGIGFLGLAAFRAVFTDSGSCLVREASRFDANNFDWRNGCSREIHVVVCSRQNATDLLAAIMGRSGERCEQRVVQAGGHIASFYGSDENSSLLRSAVANSHVRVAYCNPPKWPNFEADGRASCL</sequence>
<dbReference type="Proteomes" id="UP000689967">
    <property type="component" value="Unassembled WGS sequence"/>
</dbReference>
<organism evidence="1 2">
    <name type="scientific">Falsiroseomonas oleicola</name>
    <dbReference type="NCBI Taxonomy" id="2801474"/>
    <lineage>
        <taxon>Bacteria</taxon>
        <taxon>Pseudomonadati</taxon>
        <taxon>Pseudomonadota</taxon>
        <taxon>Alphaproteobacteria</taxon>
        <taxon>Acetobacterales</taxon>
        <taxon>Roseomonadaceae</taxon>
        <taxon>Falsiroseomonas</taxon>
    </lineage>
</organism>
<gene>
    <name evidence="1" type="ORF">JJQ90_19740</name>
</gene>
<dbReference type="EMBL" id="JAERQM010000006">
    <property type="protein sequence ID" value="MBU8545964.1"/>
    <property type="molecule type" value="Genomic_DNA"/>
</dbReference>
<reference evidence="1 2" key="1">
    <citation type="submission" date="2021-01" db="EMBL/GenBank/DDBJ databases">
        <title>Roseomonas sp. nov, a bacterium isolated from an oil production mixture in Yumen Oilfield.</title>
        <authorList>
            <person name="Wu D."/>
        </authorList>
    </citation>
    <scope>NUCLEOTIDE SEQUENCE [LARGE SCALE GENOMIC DNA]</scope>
    <source>
        <strain evidence="1 2">ROY-5-3</strain>
    </source>
</reference>